<organism evidence="1 2">
    <name type="scientific">Digitaria exilis</name>
    <dbReference type="NCBI Taxonomy" id="1010633"/>
    <lineage>
        <taxon>Eukaryota</taxon>
        <taxon>Viridiplantae</taxon>
        <taxon>Streptophyta</taxon>
        <taxon>Embryophyta</taxon>
        <taxon>Tracheophyta</taxon>
        <taxon>Spermatophyta</taxon>
        <taxon>Magnoliopsida</taxon>
        <taxon>Liliopsida</taxon>
        <taxon>Poales</taxon>
        <taxon>Poaceae</taxon>
        <taxon>PACMAD clade</taxon>
        <taxon>Panicoideae</taxon>
        <taxon>Panicodae</taxon>
        <taxon>Paniceae</taxon>
        <taxon>Anthephorinae</taxon>
        <taxon>Digitaria</taxon>
    </lineage>
</organism>
<evidence type="ECO:0000313" key="2">
    <source>
        <dbReference type="Proteomes" id="UP000636709"/>
    </source>
</evidence>
<sequence>MLSIAMLYPFARYLIQRRNAQKHSSAFGHSVHPKCRTLIFDRVGFLIHGKISFCSKFSNITKLDPFANSISFQQHGGGQVFVSLQGLVESLKDGSASHGIILVASEASASRHLSHCGLEHDIKTAVSSM</sequence>
<dbReference type="GO" id="GO:0000077">
    <property type="term" value="P:DNA damage checkpoint signaling"/>
    <property type="evidence" value="ECO:0007669"/>
    <property type="project" value="TreeGrafter"/>
</dbReference>
<comment type="caution">
    <text evidence="1">The sequence shown here is derived from an EMBL/GenBank/DDBJ whole genome shotgun (WGS) entry which is preliminary data.</text>
</comment>
<proteinExistence type="predicted"/>
<dbReference type="EMBL" id="JACEFO010001756">
    <property type="protein sequence ID" value="KAF8708549.1"/>
    <property type="molecule type" value="Genomic_DNA"/>
</dbReference>
<accession>A0A835BSY0</accession>
<dbReference type="PANTHER" id="PTHR15321:SF3">
    <property type="entry name" value="TP53-BINDING PROTEIN 1"/>
    <property type="match status" value="1"/>
</dbReference>
<name>A0A835BSY0_9POAL</name>
<protein>
    <submittedName>
        <fullName evidence="1">Uncharacterized protein</fullName>
    </submittedName>
</protein>
<gene>
    <name evidence="1" type="ORF">HU200_029919</name>
</gene>
<dbReference type="PANTHER" id="PTHR15321">
    <property type="entry name" value="TUMOR SUPPRESSOR P53-BINDING PROTEIN 1"/>
    <property type="match status" value="1"/>
</dbReference>
<dbReference type="GO" id="GO:0045944">
    <property type="term" value="P:positive regulation of transcription by RNA polymerase II"/>
    <property type="evidence" value="ECO:0007669"/>
    <property type="project" value="TreeGrafter"/>
</dbReference>
<dbReference type="GO" id="GO:0042393">
    <property type="term" value="F:histone binding"/>
    <property type="evidence" value="ECO:0007669"/>
    <property type="project" value="TreeGrafter"/>
</dbReference>
<evidence type="ECO:0000313" key="1">
    <source>
        <dbReference type="EMBL" id="KAF8708549.1"/>
    </source>
</evidence>
<dbReference type="GO" id="GO:0005634">
    <property type="term" value="C:nucleus"/>
    <property type="evidence" value="ECO:0007669"/>
    <property type="project" value="TreeGrafter"/>
</dbReference>
<dbReference type="Proteomes" id="UP000636709">
    <property type="component" value="Unassembled WGS sequence"/>
</dbReference>
<dbReference type="AlphaFoldDB" id="A0A835BSY0"/>
<dbReference type="OrthoDB" id="646980at2759"/>
<dbReference type="InterPro" id="IPR047252">
    <property type="entry name" value="TP53BP1-like"/>
</dbReference>
<reference evidence="1" key="1">
    <citation type="submission" date="2020-07" db="EMBL/GenBank/DDBJ databases">
        <title>Genome sequence and genetic diversity analysis of an under-domesticated orphan crop, white fonio (Digitaria exilis).</title>
        <authorList>
            <person name="Bennetzen J.L."/>
            <person name="Chen S."/>
            <person name="Ma X."/>
            <person name="Wang X."/>
            <person name="Yssel A.E.J."/>
            <person name="Chaluvadi S.R."/>
            <person name="Johnson M."/>
            <person name="Gangashetty P."/>
            <person name="Hamidou F."/>
            <person name="Sanogo M.D."/>
            <person name="Zwaenepoel A."/>
            <person name="Wallace J."/>
            <person name="Van De Peer Y."/>
            <person name="Van Deynze A."/>
        </authorList>
    </citation>
    <scope>NUCLEOTIDE SEQUENCE</scope>
    <source>
        <tissue evidence="1">Leaves</tissue>
    </source>
</reference>
<keyword evidence="2" id="KW-1185">Reference proteome</keyword>